<dbReference type="EMBL" id="CM009295">
    <property type="protein sequence ID" value="PNT34157.1"/>
    <property type="molecule type" value="Genomic_DNA"/>
</dbReference>
<protein>
    <submittedName>
        <fullName evidence="1">Uncharacterized protein</fullName>
    </submittedName>
</protein>
<gene>
    <name evidence="1" type="ORF">POPTR_006G278800</name>
</gene>
<organism evidence="1 2">
    <name type="scientific">Populus trichocarpa</name>
    <name type="common">Western balsam poplar</name>
    <name type="synonym">Populus balsamifera subsp. trichocarpa</name>
    <dbReference type="NCBI Taxonomy" id="3694"/>
    <lineage>
        <taxon>Eukaryota</taxon>
        <taxon>Viridiplantae</taxon>
        <taxon>Streptophyta</taxon>
        <taxon>Embryophyta</taxon>
        <taxon>Tracheophyta</taxon>
        <taxon>Spermatophyta</taxon>
        <taxon>Magnoliopsida</taxon>
        <taxon>eudicotyledons</taxon>
        <taxon>Gunneridae</taxon>
        <taxon>Pentapetalae</taxon>
        <taxon>rosids</taxon>
        <taxon>fabids</taxon>
        <taxon>Malpighiales</taxon>
        <taxon>Salicaceae</taxon>
        <taxon>Saliceae</taxon>
        <taxon>Populus</taxon>
    </lineage>
</organism>
<accession>A0A2K2A9G7</accession>
<evidence type="ECO:0000313" key="2">
    <source>
        <dbReference type="Proteomes" id="UP000006729"/>
    </source>
</evidence>
<keyword evidence="2" id="KW-1185">Reference proteome</keyword>
<name>A0A2K2A9G7_POPTR</name>
<dbReference type="InParanoid" id="A0A2K2A9G7"/>
<dbReference type="AlphaFoldDB" id="A0A2K2A9G7"/>
<dbReference type="Proteomes" id="UP000006729">
    <property type="component" value="Chromosome 6"/>
</dbReference>
<sequence length="71" mass="8117">MSPLLNFSFFQHVYQPKLTVFPLTFNCFYSLNKHLSSSGDSVLEEPRKIADNWPITCSLVFFFSIVLVIAA</sequence>
<reference evidence="1 2" key="1">
    <citation type="journal article" date="2006" name="Science">
        <title>The genome of black cottonwood, Populus trichocarpa (Torr. &amp; Gray).</title>
        <authorList>
            <person name="Tuskan G.A."/>
            <person name="Difazio S."/>
            <person name="Jansson S."/>
            <person name="Bohlmann J."/>
            <person name="Grigoriev I."/>
            <person name="Hellsten U."/>
            <person name="Putnam N."/>
            <person name="Ralph S."/>
            <person name="Rombauts S."/>
            <person name="Salamov A."/>
            <person name="Schein J."/>
            <person name="Sterck L."/>
            <person name="Aerts A."/>
            <person name="Bhalerao R.R."/>
            <person name="Bhalerao R.P."/>
            <person name="Blaudez D."/>
            <person name="Boerjan W."/>
            <person name="Brun A."/>
            <person name="Brunner A."/>
            <person name="Busov V."/>
            <person name="Campbell M."/>
            <person name="Carlson J."/>
            <person name="Chalot M."/>
            <person name="Chapman J."/>
            <person name="Chen G.L."/>
            <person name="Cooper D."/>
            <person name="Coutinho P.M."/>
            <person name="Couturier J."/>
            <person name="Covert S."/>
            <person name="Cronk Q."/>
            <person name="Cunningham R."/>
            <person name="Davis J."/>
            <person name="Degroeve S."/>
            <person name="Dejardin A."/>
            <person name="Depamphilis C."/>
            <person name="Detter J."/>
            <person name="Dirks B."/>
            <person name="Dubchak I."/>
            <person name="Duplessis S."/>
            <person name="Ehlting J."/>
            <person name="Ellis B."/>
            <person name="Gendler K."/>
            <person name="Goodstein D."/>
            <person name="Gribskov M."/>
            <person name="Grimwood J."/>
            <person name="Groover A."/>
            <person name="Gunter L."/>
            <person name="Hamberger B."/>
            <person name="Heinze B."/>
            <person name="Helariutta Y."/>
            <person name="Henrissat B."/>
            <person name="Holligan D."/>
            <person name="Holt R."/>
            <person name="Huang W."/>
            <person name="Islam-Faridi N."/>
            <person name="Jones S."/>
            <person name="Jones-Rhoades M."/>
            <person name="Jorgensen R."/>
            <person name="Joshi C."/>
            <person name="Kangasjarvi J."/>
            <person name="Karlsson J."/>
            <person name="Kelleher C."/>
            <person name="Kirkpatrick R."/>
            <person name="Kirst M."/>
            <person name="Kohler A."/>
            <person name="Kalluri U."/>
            <person name="Larimer F."/>
            <person name="Leebens-Mack J."/>
            <person name="Leple J.C."/>
            <person name="Locascio P."/>
            <person name="Lou Y."/>
            <person name="Lucas S."/>
            <person name="Martin F."/>
            <person name="Montanini B."/>
            <person name="Napoli C."/>
            <person name="Nelson D.R."/>
            <person name="Nelson C."/>
            <person name="Nieminen K."/>
            <person name="Nilsson O."/>
            <person name="Pereda V."/>
            <person name="Peter G."/>
            <person name="Philippe R."/>
            <person name="Pilate G."/>
            <person name="Poliakov A."/>
            <person name="Razumovskaya J."/>
            <person name="Richardson P."/>
            <person name="Rinaldi C."/>
            <person name="Ritland K."/>
            <person name="Rouze P."/>
            <person name="Ryaboy D."/>
            <person name="Schmutz J."/>
            <person name="Schrader J."/>
            <person name="Segerman B."/>
            <person name="Shin H."/>
            <person name="Siddiqui A."/>
            <person name="Sterky F."/>
            <person name="Terry A."/>
            <person name="Tsai C.J."/>
            <person name="Uberbacher E."/>
            <person name="Unneberg P."/>
            <person name="Vahala J."/>
            <person name="Wall K."/>
            <person name="Wessler S."/>
            <person name="Yang G."/>
            <person name="Yin T."/>
            <person name="Douglas C."/>
            <person name="Marra M."/>
            <person name="Sandberg G."/>
            <person name="Van de Peer Y."/>
            <person name="Rokhsar D."/>
        </authorList>
    </citation>
    <scope>NUCLEOTIDE SEQUENCE [LARGE SCALE GENOMIC DNA]</scope>
    <source>
        <strain evidence="2">cv. Nisqually</strain>
    </source>
</reference>
<proteinExistence type="predicted"/>
<evidence type="ECO:0000313" key="1">
    <source>
        <dbReference type="EMBL" id="PNT34157.1"/>
    </source>
</evidence>